<dbReference type="Proteomes" id="UP000249829">
    <property type="component" value="Unassembled WGS sequence"/>
</dbReference>
<accession>A0A2V5HKM4</accession>
<feature type="signal peptide" evidence="2">
    <location>
        <begin position="1"/>
        <end position="17"/>
    </location>
</feature>
<feature type="region of interest" description="Disordered" evidence="1">
    <location>
        <begin position="94"/>
        <end position="115"/>
    </location>
</feature>
<evidence type="ECO:0008006" key="5">
    <source>
        <dbReference type="Google" id="ProtNLM"/>
    </source>
</evidence>
<feature type="chain" id="PRO_5015928186" description="Secreted protein" evidence="2">
    <location>
        <begin position="18"/>
        <end position="164"/>
    </location>
</feature>
<gene>
    <name evidence="3" type="ORF">BO99DRAFT_213364</name>
</gene>
<proteinExistence type="predicted"/>
<keyword evidence="2" id="KW-0732">Signal</keyword>
<feature type="compositionally biased region" description="Basic residues" evidence="1">
    <location>
        <begin position="97"/>
        <end position="109"/>
    </location>
</feature>
<dbReference type="EMBL" id="KZ825165">
    <property type="protein sequence ID" value="PYI16730.1"/>
    <property type="molecule type" value="Genomic_DNA"/>
</dbReference>
<name>A0A2V5HKM4_ASPV1</name>
<organism evidence="3 4">
    <name type="scientific">Aspergillus violaceofuscus (strain CBS 115571)</name>
    <dbReference type="NCBI Taxonomy" id="1450538"/>
    <lineage>
        <taxon>Eukaryota</taxon>
        <taxon>Fungi</taxon>
        <taxon>Dikarya</taxon>
        <taxon>Ascomycota</taxon>
        <taxon>Pezizomycotina</taxon>
        <taxon>Eurotiomycetes</taxon>
        <taxon>Eurotiomycetidae</taxon>
        <taxon>Eurotiales</taxon>
        <taxon>Aspergillaceae</taxon>
        <taxon>Aspergillus</taxon>
    </lineage>
</organism>
<keyword evidence="4" id="KW-1185">Reference proteome</keyword>
<protein>
    <recommendedName>
        <fullName evidence="5">Secreted protein</fullName>
    </recommendedName>
</protein>
<evidence type="ECO:0000313" key="4">
    <source>
        <dbReference type="Proteomes" id="UP000249829"/>
    </source>
</evidence>
<reference evidence="3 4" key="1">
    <citation type="submission" date="2018-02" db="EMBL/GenBank/DDBJ databases">
        <title>The genomes of Aspergillus section Nigri reveals drivers in fungal speciation.</title>
        <authorList>
            <consortium name="DOE Joint Genome Institute"/>
            <person name="Vesth T.C."/>
            <person name="Nybo J."/>
            <person name="Theobald S."/>
            <person name="Brandl J."/>
            <person name="Frisvad J.C."/>
            <person name="Nielsen K.F."/>
            <person name="Lyhne E.K."/>
            <person name="Kogle M.E."/>
            <person name="Kuo A."/>
            <person name="Riley R."/>
            <person name="Clum A."/>
            <person name="Nolan M."/>
            <person name="Lipzen A."/>
            <person name="Salamov A."/>
            <person name="Henrissat B."/>
            <person name="Wiebenga A."/>
            <person name="De vries R.P."/>
            <person name="Grigoriev I.V."/>
            <person name="Mortensen U.H."/>
            <person name="Andersen M.R."/>
            <person name="Baker S.E."/>
        </authorList>
    </citation>
    <scope>NUCLEOTIDE SEQUENCE [LARGE SCALE GENOMIC DNA]</scope>
    <source>
        <strain evidence="3 4">CBS 115571</strain>
    </source>
</reference>
<evidence type="ECO:0000256" key="2">
    <source>
        <dbReference type="SAM" id="SignalP"/>
    </source>
</evidence>
<evidence type="ECO:0000313" key="3">
    <source>
        <dbReference type="EMBL" id="PYI16730.1"/>
    </source>
</evidence>
<dbReference type="AlphaFoldDB" id="A0A2V5HKM4"/>
<evidence type="ECO:0000256" key="1">
    <source>
        <dbReference type="SAM" id="MobiDB-lite"/>
    </source>
</evidence>
<sequence length="164" mass="18410">MIVVLFLVWFLSRLVSSGLVWSGLVPVSYPKLKSTPSFSSYSNHVSSALQLSKGKIWIVRPASAALDFCALPPSLRRTSLVTNESPACDRLEASNSNHHHQQHQHQHQQQHHDPILGSPVAYSHIRDIRARTISYLFSSFCLSHDTHTHTHTHILHVVLSCDHA</sequence>